<organism evidence="2 3">
    <name type="scientific">Rhizoctonia solani</name>
    <dbReference type="NCBI Taxonomy" id="456999"/>
    <lineage>
        <taxon>Eukaryota</taxon>
        <taxon>Fungi</taxon>
        <taxon>Dikarya</taxon>
        <taxon>Basidiomycota</taxon>
        <taxon>Agaricomycotina</taxon>
        <taxon>Agaricomycetes</taxon>
        <taxon>Cantharellales</taxon>
        <taxon>Ceratobasidiaceae</taxon>
        <taxon>Rhizoctonia</taxon>
    </lineage>
</organism>
<protein>
    <submittedName>
        <fullName evidence="2">Uncharacterized protein</fullName>
    </submittedName>
</protein>
<dbReference type="Proteomes" id="UP000650533">
    <property type="component" value="Chromosome 2"/>
</dbReference>
<dbReference type="EMBL" id="CP059659">
    <property type="protein sequence ID" value="QRW16785.1"/>
    <property type="molecule type" value="Genomic_DNA"/>
</dbReference>
<reference evidence="2" key="1">
    <citation type="submission" date="2020-05" db="EMBL/GenBank/DDBJ databases">
        <title>Evolutionary and genomic comparisons of hybrid uninucleate and nonhybrid Rhizoctonia fungi.</title>
        <authorList>
            <person name="Li C."/>
            <person name="Chen X."/>
        </authorList>
    </citation>
    <scope>NUCLEOTIDE SEQUENCE</scope>
    <source>
        <strain evidence="2">AG-1 IA</strain>
    </source>
</reference>
<dbReference type="KEGG" id="rsx:RhiXN_04787"/>
<feature type="signal peptide" evidence="1">
    <location>
        <begin position="1"/>
        <end position="20"/>
    </location>
</feature>
<feature type="chain" id="PRO_5034456254" evidence="1">
    <location>
        <begin position="21"/>
        <end position="184"/>
    </location>
</feature>
<name>A0A8H8NQK8_9AGAM</name>
<evidence type="ECO:0000256" key="1">
    <source>
        <dbReference type="SAM" id="SignalP"/>
    </source>
</evidence>
<gene>
    <name evidence="2" type="ORF">RhiXN_04787</name>
</gene>
<dbReference type="AlphaFoldDB" id="A0A8H8NQK8"/>
<evidence type="ECO:0000313" key="2">
    <source>
        <dbReference type="EMBL" id="QRW16785.1"/>
    </source>
</evidence>
<proteinExistence type="predicted"/>
<sequence length="184" mass="20546">MLHITSGLVTLLAASTFVAAARLRDGQYKISYSPAPCGIETKHFLHLTGRAVNATFNPIPESQAQIWTVTTSATDSTWREIQSETYRGISLGYPTAKSDIRVRGIDENSKDFYYFNMVDNEGLKEGYYYVFPYTSRDIVVNGDSRIESRNRFASPAYLRGNITQLPMLPLLFTPVTSVQVSAEA</sequence>
<keyword evidence="1" id="KW-0732">Signal</keyword>
<evidence type="ECO:0000313" key="3">
    <source>
        <dbReference type="Proteomes" id="UP000650533"/>
    </source>
</evidence>
<accession>A0A8H8NQK8</accession>
<dbReference type="GeneID" id="67027066"/>
<dbReference type="RefSeq" id="XP_043177022.1">
    <property type="nucleotide sequence ID" value="XM_043324603.1"/>
</dbReference>